<sequence>MLPRNQTGSKILAELGAISTDKPTMKEAISTIEDENESDEGKDETPNCKFSACGDPMHNLTACEGIATPALIQVTRPKATARKIVGKRHLQQQDLSCTDMEETKLDLYCVRTENLNVDLLQYQHPISTSTSPQDRALHCTTSSMGHIFTFSGGSSSSNSKRL</sequence>
<keyword evidence="2" id="KW-1185">Reference proteome</keyword>
<accession>A0AA36GGJ2</accession>
<comment type="caution">
    <text evidence="1">The sequence shown here is derived from an EMBL/GenBank/DDBJ whole genome shotgun (WGS) entry which is preliminary data.</text>
</comment>
<dbReference type="AlphaFoldDB" id="A0AA36GGJ2"/>
<proteinExistence type="predicted"/>
<reference evidence="1" key="1">
    <citation type="submission" date="2023-07" db="EMBL/GenBank/DDBJ databases">
        <authorList>
            <consortium name="CYATHOMIX"/>
        </authorList>
    </citation>
    <scope>NUCLEOTIDE SEQUENCE</scope>
    <source>
        <strain evidence="1">N/A</strain>
    </source>
</reference>
<protein>
    <submittedName>
        <fullName evidence="1">Uncharacterized protein</fullName>
    </submittedName>
</protein>
<name>A0AA36GGJ2_CYLNA</name>
<gene>
    <name evidence="1" type="ORF">CYNAS_LOCUS2196</name>
</gene>
<evidence type="ECO:0000313" key="1">
    <source>
        <dbReference type="EMBL" id="CAJ0590213.1"/>
    </source>
</evidence>
<organism evidence="1 2">
    <name type="scientific">Cylicocyclus nassatus</name>
    <name type="common">Nematode worm</name>
    <dbReference type="NCBI Taxonomy" id="53992"/>
    <lineage>
        <taxon>Eukaryota</taxon>
        <taxon>Metazoa</taxon>
        <taxon>Ecdysozoa</taxon>
        <taxon>Nematoda</taxon>
        <taxon>Chromadorea</taxon>
        <taxon>Rhabditida</taxon>
        <taxon>Rhabditina</taxon>
        <taxon>Rhabditomorpha</taxon>
        <taxon>Strongyloidea</taxon>
        <taxon>Strongylidae</taxon>
        <taxon>Cylicocyclus</taxon>
    </lineage>
</organism>
<dbReference type="EMBL" id="CATQJL010000001">
    <property type="protein sequence ID" value="CAJ0590213.1"/>
    <property type="molecule type" value="Genomic_DNA"/>
</dbReference>
<evidence type="ECO:0000313" key="2">
    <source>
        <dbReference type="Proteomes" id="UP001176961"/>
    </source>
</evidence>
<dbReference type="Proteomes" id="UP001176961">
    <property type="component" value="Unassembled WGS sequence"/>
</dbReference>